<dbReference type="KEGG" id="bliq:INP51_04320"/>
<accession>A0A7M2RLF5</accession>
<organism evidence="1 2">
    <name type="scientific">Blautia liquoris</name>
    <dbReference type="NCBI Taxonomy" id="2779518"/>
    <lineage>
        <taxon>Bacteria</taxon>
        <taxon>Bacillati</taxon>
        <taxon>Bacillota</taxon>
        <taxon>Clostridia</taxon>
        <taxon>Lachnospirales</taxon>
        <taxon>Lachnospiraceae</taxon>
        <taxon>Blautia</taxon>
    </lineage>
</organism>
<dbReference type="Pfam" id="PF04977">
    <property type="entry name" value="DivIC"/>
    <property type="match status" value="1"/>
</dbReference>
<proteinExistence type="predicted"/>
<name>A0A7M2RLF5_9FIRM</name>
<dbReference type="AlphaFoldDB" id="A0A7M2RLF5"/>
<evidence type="ECO:0000313" key="1">
    <source>
        <dbReference type="EMBL" id="QOV20182.1"/>
    </source>
</evidence>
<dbReference type="InterPro" id="IPR007060">
    <property type="entry name" value="FtsL/DivIC"/>
</dbReference>
<dbReference type="Proteomes" id="UP000593601">
    <property type="component" value="Chromosome"/>
</dbReference>
<sequence length="64" mass="7605">MKMKIHANEERTAKLEKQIEKENKRTDDINSLSDYMQSDEYLEKSAKEKLGLVKENEIIFKESK</sequence>
<reference evidence="1 2" key="1">
    <citation type="submission" date="2020-10" db="EMBL/GenBank/DDBJ databases">
        <title>Blautia liquoris sp.nov., isolated from the mud in a fermentation cellar used for the production of Chinese strong-flavoured liquor.</title>
        <authorList>
            <person name="Lu L."/>
        </authorList>
    </citation>
    <scope>NUCLEOTIDE SEQUENCE [LARGE SCALE GENOMIC DNA]</scope>
    <source>
        <strain evidence="1 2">LZLJ-3</strain>
    </source>
</reference>
<dbReference type="EMBL" id="CP063304">
    <property type="protein sequence ID" value="QOV20182.1"/>
    <property type="molecule type" value="Genomic_DNA"/>
</dbReference>
<protein>
    <submittedName>
        <fullName evidence="1">Septum formation initiator family protein</fullName>
    </submittedName>
</protein>
<evidence type="ECO:0000313" key="2">
    <source>
        <dbReference type="Proteomes" id="UP000593601"/>
    </source>
</evidence>
<keyword evidence="2" id="KW-1185">Reference proteome</keyword>
<gene>
    <name evidence="1" type="ORF">INP51_04320</name>
</gene>